<protein>
    <submittedName>
        <fullName evidence="1">Uncharacterized protein</fullName>
    </submittedName>
</protein>
<dbReference type="RefSeq" id="WP_173036703.1">
    <property type="nucleotide sequence ID" value="NZ_AP022870.1"/>
</dbReference>
<evidence type="ECO:0000313" key="1">
    <source>
        <dbReference type="EMBL" id="BCB76714.1"/>
    </source>
</evidence>
<sequence>MSERPSDVWRRNLAKEAAALAAGRLASQEAVLTRLFPQSLLTATDQALTAFEQQVRTLDAPSDDEIMETVQSVVLDLNGVNDDHGGAGYETDERELLCTYIDQTLTEAGIDVPAVAARRNLGRWEITDQWREW</sequence>
<dbReference type="AlphaFoldDB" id="A0A6F8XSA3"/>
<proteinExistence type="predicted"/>
<dbReference type="KEGG" id="pfla:Pflav_031240"/>
<dbReference type="Proteomes" id="UP000502508">
    <property type="component" value="Chromosome"/>
</dbReference>
<reference evidence="1 2" key="2">
    <citation type="submission" date="2020-03" db="EMBL/GenBank/DDBJ databases">
        <authorList>
            <person name="Ichikawa N."/>
            <person name="Kimura A."/>
            <person name="Kitahashi Y."/>
            <person name="Uohara A."/>
        </authorList>
    </citation>
    <scope>NUCLEOTIDE SEQUENCE [LARGE SCALE GENOMIC DNA]</scope>
    <source>
        <strain evidence="1 2">NBRC 107702</strain>
    </source>
</reference>
<keyword evidence="2" id="KW-1185">Reference proteome</keyword>
<name>A0A6F8XSA3_9ACTN</name>
<organism evidence="1 2">
    <name type="scientific">Phytohabitans flavus</name>
    <dbReference type="NCBI Taxonomy" id="1076124"/>
    <lineage>
        <taxon>Bacteria</taxon>
        <taxon>Bacillati</taxon>
        <taxon>Actinomycetota</taxon>
        <taxon>Actinomycetes</taxon>
        <taxon>Micromonosporales</taxon>
        <taxon>Micromonosporaceae</taxon>
    </lineage>
</organism>
<accession>A0A6F8XSA3</accession>
<dbReference type="EMBL" id="AP022870">
    <property type="protein sequence ID" value="BCB76714.1"/>
    <property type="molecule type" value="Genomic_DNA"/>
</dbReference>
<evidence type="ECO:0000313" key="2">
    <source>
        <dbReference type="Proteomes" id="UP000502508"/>
    </source>
</evidence>
<reference evidence="1 2" key="1">
    <citation type="submission" date="2020-03" db="EMBL/GenBank/DDBJ databases">
        <title>Whole genome shotgun sequence of Phytohabitans flavus NBRC 107702.</title>
        <authorList>
            <person name="Komaki H."/>
            <person name="Tamura T."/>
        </authorList>
    </citation>
    <scope>NUCLEOTIDE SEQUENCE [LARGE SCALE GENOMIC DNA]</scope>
    <source>
        <strain evidence="1 2">NBRC 107702</strain>
    </source>
</reference>
<gene>
    <name evidence="1" type="ORF">Pflav_031240</name>
</gene>